<evidence type="ECO:0000256" key="8">
    <source>
        <dbReference type="ARBA" id="ARBA00030892"/>
    </source>
</evidence>
<feature type="binding site" evidence="12">
    <location>
        <position position="233"/>
    </location>
    <ligand>
        <name>Zn(2+)</name>
        <dbReference type="ChEBI" id="CHEBI:29105"/>
        <note>ligand shared between dimeric partners</note>
    </ligand>
</feature>
<keyword evidence="6" id="KW-0456">Lyase</keyword>
<feature type="active site" description="Proton donor/acceptor" evidence="11">
    <location>
        <position position="306"/>
    </location>
</feature>
<evidence type="ECO:0000256" key="10">
    <source>
        <dbReference type="ARBA" id="ARBA00033298"/>
    </source>
</evidence>
<proteinExistence type="inferred from homology"/>
<evidence type="ECO:0000256" key="11">
    <source>
        <dbReference type="PIRSR" id="PIRSR604361-1"/>
    </source>
</evidence>
<accession>A0A7S4HJQ3</accession>
<dbReference type="PROSITE" id="PS51819">
    <property type="entry name" value="VOC"/>
    <property type="match status" value="2"/>
</dbReference>
<protein>
    <recommendedName>
        <fullName evidence="3">lactoylglutathione lyase</fullName>
        <ecNumber evidence="3">4.4.1.5</ecNumber>
    </recommendedName>
    <alternativeName>
        <fullName evidence="8">Aldoketomutase</fullName>
    </alternativeName>
    <alternativeName>
        <fullName evidence="7">Ketone-aldehyde mutase</fullName>
    </alternativeName>
    <alternativeName>
        <fullName evidence="9">Methylglyoxalase</fullName>
    </alternativeName>
    <alternativeName>
        <fullName evidence="10">S-D-lactoylglutathione methylglyoxal lyase</fullName>
    </alternativeName>
</protein>
<dbReference type="PROSITE" id="PS00934">
    <property type="entry name" value="GLYOXALASE_I_1"/>
    <property type="match status" value="2"/>
</dbReference>
<dbReference type="EC" id="4.4.1.5" evidence="3"/>
<dbReference type="GO" id="GO:0046872">
    <property type="term" value="F:metal ion binding"/>
    <property type="evidence" value="ECO:0007669"/>
    <property type="project" value="UniProtKB-KW"/>
</dbReference>
<keyword evidence="4 12" id="KW-0479">Metal-binding</keyword>
<evidence type="ECO:0000313" key="14">
    <source>
        <dbReference type="EMBL" id="CAE2201302.1"/>
    </source>
</evidence>
<dbReference type="CDD" id="cd07233">
    <property type="entry name" value="GlxI_Zn"/>
    <property type="match status" value="2"/>
</dbReference>
<comment type="pathway">
    <text evidence="1">Secondary metabolite metabolism; methylglyoxal degradation; (R)-lactate from methylglyoxal: step 1/2.</text>
</comment>
<evidence type="ECO:0000256" key="3">
    <source>
        <dbReference type="ARBA" id="ARBA00012081"/>
    </source>
</evidence>
<feature type="binding site" evidence="12">
    <location>
        <position position="171"/>
    </location>
    <ligand>
        <name>Zn(2+)</name>
        <dbReference type="ChEBI" id="CHEBI:29105"/>
        <note>ligand shared between dimeric partners</note>
    </ligand>
</feature>
<evidence type="ECO:0000256" key="5">
    <source>
        <dbReference type="ARBA" id="ARBA00022833"/>
    </source>
</evidence>
<evidence type="ECO:0000259" key="13">
    <source>
        <dbReference type="PROSITE" id="PS51819"/>
    </source>
</evidence>
<feature type="domain" description="VOC" evidence="13">
    <location>
        <begin position="168"/>
        <end position="310"/>
    </location>
</feature>
<sequence>MAEGEGQLFSWQQTMLRIKDPMKSVNFYQTHFGMKLIAKYDFPDMEFSLYFMATLREEYNLDPSSDEAKKFLWDFDGTCLELTHNHGTENDEDFKYHSGNEEPHRGFGHIAFYCEDLHESCATLEAAGVQFKKKPNEGRMSNLAFAYDPDGYWIEIVAREKTDYSGYNLSQTMIRIKDPKKSLAFYRDLLGMEVIKERHYEEAKFSLYFLASKRKNGEDADKNPMTLYHPVLELTHNHGTEDDGDFSYHNGNSDPKGFGHTGFLVDDLSKACKFLEDNKVEFKKKPDEGKMRDLAFVFDPDGYWVEIIQRNASF</sequence>
<feature type="binding site" evidence="12">
    <location>
        <position position="306"/>
    </location>
    <ligand>
        <name>Zn(2+)</name>
        <dbReference type="ChEBI" id="CHEBI:29105"/>
        <note>ligand shared between dimeric partners</note>
    </ligand>
</feature>
<dbReference type="PANTHER" id="PTHR10374">
    <property type="entry name" value="LACTOYLGLUTATHIONE LYASE GLYOXALASE I"/>
    <property type="match status" value="1"/>
</dbReference>
<evidence type="ECO:0000256" key="2">
    <source>
        <dbReference type="ARBA" id="ARBA00010363"/>
    </source>
</evidence>
<dbReference type="Gene3D" id="3.10.180.10">
    <property type="entry name" value="2,3-Dihydroxybiphenyl 1,2-Dioxygenase, domain 1"/>
    <property type="match status" value="2"/>
</dbReference>
<comment type="similarity">
    <text evidence="2">Belongs to the glyoxalase I family.</text>
</comment>
<organism evidence="14">
    <name type="scientific">Vannella robusta</name>
    <dbReference type="NCBI Taxonomy" id="1487602"/>
    <lineage>
        <taxon>Eukaryota</taxon>
        <taxon>Amoebozoa</taxon>
        <taxon>Discosea</taxon>
        <taxon>Flabellinia</taxon>
        <taxon>Vannellidae</taxon>
        <taxon>Vannella</taxon>
    </lineage>
</organism>
<dbReference type="SUPFAM" id="SSF54593">
    <property type="entry name" value="Glyoxalase/Bleomycin resistance protein/Dihydroxybiphenyl dioxygenase"/>
    <property type="match status" value="2"/>
</dbReference>
<dbReference type="GO" id="GO:0004462">
    <property type="term" value="F:lactoylglutathione lyase activity"/>
    <property type="evidence" value="ECO:0007669"/>
    <property type="project" value="UniProtKB-EC"/>
</dbReference>
<evidence type="ECO:0000256" key="1">
    <source>
        <dbReference type="ARBA" id="ARBA00005008"/>
    </source>
</evidence>
<dbReference type="InterPro" id="IPR029068">
    <property type="entry name" value="Glyas_Bleomycin-R_OHBP_Dase"/>
</dbReference>
<comment type="cofactor">
    <cofactor evidence="12">
        <name>Zn(2+)</name>
        <dbReference type="ChEBI" id="CHEBI:29105"/>
    </cofactor>
    <text evidence="12">Binds 1 zinc ion per subunit. In the homodimer, two zinc ions are bound between subunits.</text>
</comment>
<gene>
    <name evidence="14" type="ORF">VSP0166_LOCUS1309</name>
</gene>
<dbReference type="InterPro" id="IPR004361">
    <property type="entry name" value="Glyoxalase_1"/>
</dbReference>
<feature type="domain" description="VOC" evidence="13">
    <location>
        <begin position="10"/>
        <end position="159"/>
    </location>
</feature>
<evidence type="ECO:0000256" key="9">
    <source>
        <dbReference type="ARBA" id="ARBA00032460"/>
    </source>
</evidence>
<dbReference type="AlphaFoldDB" id="A0A7S4HJQ3"/>
<keyword evidence="5 12" id="KW-0862">Zinc</keyword>
<evidence type="ECO:0000256" key="4">
    <source>
        <dbReference type="ARBA" id="ARBA00022723"/>
    </source>
</evidence>
<dbReference type="EMBL" id="HBKP01001802">
    <property type="protein sequence ID" value="CAE2201302.1"/>
    <property type="molecule type" value="Transcribed_RNA"/>
</dbReference>
<dbReference type="UniPathway" id="UPA00619">
    <property type="reaction ID" value="UER00675"/>
</dbReference>
<dbReference type="Pfam" id="PF00903">
    <property type="entry name" value="Glyoxalase"/>
    <property type="match status" value="2"/>
</dbReference>
<dbReference type="InterPro" id="IPR018146">
    <property type="entry name" value="Glyoxalase_1_CS"/>
</dbReference>
<dbReference type="InterPro" id="IPR004360">
    <property type="entry name" value="Glyas_Fos-R_dOase_dom"/>
</dbReference>
<dbReference type="InterPro" id="IPR037523">
    <property type="entry name" value="VOC_core"/>
</dbReference>
<dbReference type="NCBIfam" id="TIGR00068">
    <property type="entry name" value="glyox_I"/>
    <property type="match status" value="2"/>
</dbReference>
<reference evidence="14" key="1">
    <citation type="submission" date="2021-01" db="EMBL/GenBank/DDBJ databases">
        <authorList>
            <person name="Corre E."/>
            <person name="Pelletier E."/>
            <person name="Niang G."/>
            <person name="Scheremetjew M."/>
            <person name="Finn R."/>
            <person name="Kale V."/>
            <person name="Holt S."/>
            <person name="Cochrane G."/>
            <person name="Meng A."/>
            <person name="Brown T."/>
            <person name="Cohen L."/>
        </authorList>
    </citation>
    <scope>NUCLEOTIDE SEQUENCE</scope>
    <source>
        <strain evidence="14">DIVA3 518/3/11/1/6</strain>
    </source>
</reference>
<name>A0A7S4HJQ3_9EUKA</name>
<evidence type="ECO:0000256" key="6">
    <source>
        <dbReference type="ARBA" id="ARBA00023239"/>
    </source>
</evidence>
<feature type="binding site" evidence="12">
    <location>
        <position position="260"/>
    </location>
    <ligand>
        <name>Zn(2+)</name>
        <dbReference type="ChEBI" id="CHEBI:29105"/>
        <note>ligand shared between dimeric partners</note>
    </ligand>
</feature>
<dbReference type="PANTHER" id="PTHR10374:SF30">
    <property type="entry name" value="LACTOYLGLUTATHIONE LYASE"/>
    <property type="match status" value="1"/>
</dbReference>
<evidence type="ECO:0000256" key="7">
    <source>
        <dbReference type="ARBA" id="ARBA00030291"/>
    </source>
</evidence>
<evidence type="ECO:0000256" key="12">
    <source>
        <dbReference type="PIRSR" id="PIRSR604361-3"/>
    </source>
</evidence>